<sequence>MDKVLTMLGDLSERMNRMDGKDHKGSPKSIFGSALGVGAGMSLQALEHTPPPQKSPNVSPATMYVHPGLQVTGMPDAQHRKLALQPFDGKELYHGLGSGFLEWGKEFVRQVGFAKCGCAWPEDIKVDVLGQHLAGKAQTYYRRQVETWWSESQTLEHAMQRLLQTFNTKTSPA</sequence>
<accession>A0AAV0VD61</accession>
<evidence type="ECO:0000313" key="2">
    <source>
        <dbReference type="Proteomes" id="UP001162029"/>
    </source>
</evidence>
<evidence type="ECO:0000313" key="1">
    <source>
        <dbReference type="EMBL" id="CAI5746298.1"/>
    </source>
</evidence>
<dbReference type="EMBL" id="CANTFM010002402">
    <property type="protein sequence ID" value="CAI5746298.1"/>
    <property type="molecule type" value="Genomic_DNA"/>
</dbReference>
<name>A0AAV0VD61_9STRA</name>
<dbReference type="AlphaFoldDB" id="A0AAV0VD61"/>
<organism evidence="1 2">
    <name type="scientific">Peronospora destructor</name>
    <dbReference type="NCBI Taxonomy" id="86335"/>
    <lineage>
        <taxon>Eukaryota</taxon>
        <taxon>Sar</taxon>
        <taxon>Stramenopiles</taxon>
        <taxon>Oomycota</taxon>
        <taxon>Peronosporomycetes</taxon>
        <taxon>Peronosporales</taxon>
        <taxon>Peronosporaceae</taxon>
        <taxon>Peronospora</taxon>
    </lineage>
</organism>
<keyword evidence="2" id="KW-1185">Reference proteome</keyword>
<dbReference type="Proteomes" id="UP001162029">
    <property type="component" value="Unassembled WGS sequence"/>
</dbReference>
<proteinExistence type="predicted"/>
<comment type="caution">
    <text evidence="1">The sequence shown here is derived from an EMBL/GenBank/DDBJ whole genome shotgun (WGS) entry which is preliminary data.</text>
</comment>
<reference evidence="1" key="1">
    <citation type="submission" date="2022-12" db="EMBL/GenBank/DDBJ databases">
        <authorList>
            <person name="Webb A."/>
        </authorList>
    </citation>
    <scope>NUCLEOTIDE SEQUENCE</scope>
    <source>
        <strain evidence="1">Pd1</strain>
    </source>
</reference>
<protein>
    <submittedName>
        <fullName evidence="1">Uncharacterized protein</fullName>
    </submittedName>
</protein>
<gene>
    <name evidence="1" type="ORF">PDE001_LOCUS11300</name>
</gene>